<evidence type="ECO:0000313" key="2">
    <source>
        <dbReference type="EMBL" id="UWP85357.1"/>
    </source>
</evidence>
<accession>A0ABY5W5M3</accession>
<keyword evidence="3" id="KW-1185">Reference proteome</keyword>
<reference evidence="2" key="1">
    <citation type="submission" date="2021-04" db="EMBL/GenBank/DDBJ databases">
        <authorList>
            <person name="Hartkoorn R.C."/>
            <person name="Beaudoing E."/>
            <person name="Hot D."/>
        </authorList>
    </citation>
    <scope>NUCLEOTIDE SEQUENCE</scope>
    <source>
        <strain evidence="2">NRRL B-16292</strain>
    </source>
</reference>
<proteinExistence type="predicted"/>
<organism evidence="2 3">
    <name type="scientific">Dactylosporangium fulvum</name>
    <dbReference type="NCBI Taxonomy" id="53359"/>
    <lineage>
        <taxon>Bacteria</taxon>
        <taxon>Bacillati</taxon>
        <taxon>Actinomycetota</taxon>
        <taxon>Actinomycetes</taxon>
        <taxon>Micromonosporales</taxon>
        <taxon>Micromonosporaceae</taxon>
        <taxon>Dactylosporangium</taxon>
    </lineage>
</organism>
<dbReference type="NCBIfam" id="TIGR04267">
    <property type="entry name" value="mod_HExxH"/>
    <property type="match status" value="1"/>
</dbReference>
<reference evidence="2" key="2">
    <citation type="submission" date="2022-09" db="EMBL/GenBank/DDBJ databases">
        <title>Biosynthetic gene clusters of Dactylosporangioum fulvum.</title>
        <authorList>
            <person name="Caradec T."/>
        </authorList>
    </citation>
    <scope>NUCLEOTIDE SEQUENCE</scope>
    <source>
        <strain evidence="2">NRRL B-16292</strain>
    </source>
</reference>
<feature type="region of interest" description="Disordered" evidence="1">
    <location>
        <begin position="597"/>
        <end position="636"/>
    </location>
</feature>
<dbReference type="Proteomes" id="UP001059617">
    <property type="component" value="Chromosome"/>
</dbReference>
<name>A0ABY5W5M3_9ACTN</name>
<sequence length="636" mass="68861">MAQAVEVSRTDFDALASGGGGPAAIEVLWRGQLSKHIVMIRGVTQLGSAAEPDMAEALRAAYATLAAAQQRDSAAVATLLRHPAIGTWASRCLRRLTGAETGDVPLATELGQLAAIAAVAAIRAGHPCDLPVPRLRGAVMLPTLGLARFADATEPQGQARIIHDGHHTRLTTTDVEVTVPMEHTRDSLNWQGLRRLKSTAGGLTLAVEIDDLDPGRERLGQLSTRLDDAALAHWQGLLDDAWRVLTRHHPERAAELHVGLTTLVPLDPDGTGNGSSVSAQDAFGQVMTTPGADGRQLADTLIHEFQHSKLHGVTDLVPLNTAGGERRHYSPWRDDPRPLEGILHAVYSYLGVTEFWEVQRGLPDCPEPEFAEFEFHRWSRQLRATIHTLLDSGELTSDGVAFVQGMATRALRWTGLPGASRPRWFADLAIADHRVRWRIRHLRPDPEHVRDLAAAWRTGDLGARRHRTVNAPVPTDPNLALSGRLRLMVGLLKDPDRFAARCTDPQWLAAMGPSVDAADVALLSGDPEAALRGYERTLTGTDPERWAGWMLAWSVHETGHATGPLIDAPELLYTLHRQMRDDPTPPAPSALAAWFAALPGPDNPERPGLTATAVRPSRRGLAPRPATPQGSPPGSS</sequence>
<evidence type="ECO:0000313" key="3">
    <source>
        <dbReference type="Proteomes" id="UP001059617"/>
    </source>
</evidence>
<dbReference type="EMBL" id="CP073720">
    <property type="protein sequence ID" value="UWP85357.1"/>
    <property type="molecule type" value="Genomic_DNA"/>
</dbReference>
<gene>
    <name evidence="2" type="ORF">Dfulv_14430</name>
</gene>
<evidence type="ECO:0000256" key="1">
    <source>
        <dbReference type="SAM" id="MobiDB-lite"/>
    </source>
</evidence>
<protein>
    <submittedName>
        <fullName evidence="2">HEXXH motif domain-containing protein</fullName>
    </submittedName>
</protein>
<dbReference type="InterPro" id="IPR026337">
    <property type="entry name" value="AKG_HExxH"/>
</dbReference>
<dbReference type="RefSeq" id="WP_259863462.1">
    <property type="nucleotide sequence ID" value="NZ_BAAAST010000020.1"/>
</dbReference>